<dbReference type="AlphaFoldDB" id="A0A256FY38"/>
<reference evidence="1 2" key="1">
    <citation type="submission" date="2017-07" db="EMBL/GenBank/DDBJ databases">
        <title>Phylogenetic study on the rhizospheric bacterium Ochrobactrum sp. A44.</title>
        <authorList>
            <person name="Krzyzanowska D.M."/>
            <person name="Ossowicki A."/>
            <person name="Rajewska M."/>
            <person name="Maciag T."/>
            <person name="Kaczynski Z."/>
            <person name="Czerwicka M."/>
            <person name="Jafra S."/>
        </authorList>
    </citation>
    <scope>NUCLEOTIDE SEQUENCE [LARGE SCALE GENOMIC DNA]</scope>
    <source>
        <strain evidence="1 2">DSM 7216</strain>
    </source>
</reference>
<sequence length="55" mass="6405">MIRTQKALEKPAMMQSQIERKSKSNVLLSLQRLKVLEFLGQKMAKRQIRKFGSSL</sequence>
<organism evidence="1 2">
    <name type="scientific">Brucella thiophenivorans</name>
    <dbReference type="NCBI Taxonomy" id="571255"/>
    <lineage>
        <taxon>Bacteria</taxon>
        <taxon>Pseudomonadati</taxon>
        <taxon>Pseudomonadota</taxon>
        <taxon>Alphaproteobacteria</taxon>
        <taxon>Hyphomicrobiales</taxon>
        <taxon>Brucellaceae</taxon>
        <taxon>Brucella/Ochrobactrum group</taxon>
        <taxon>Brucella</taxon>
    </lineage>
</organism>
<comment type="caution">
    <text evidence="1">The sequence shown here is derived from an EMBL/GenBank/DDBJ whole genome shotgun (WGS) entry which is preliminary data.</text>
</comment>
<gene>
    <name evidence="1" type="ORF">CEV31_1170</name>
</gene>
<name>A0A256FY38_9HYPH</name>
<accession>A0A256FY38</accession>
<dbReference type="Proteomes" id="UP000215590">
    <property type="component" value="Unassembled WGS sequence"/>
</dbReference>
<evidence type="ECO:0000313" key="1">
    <source>
        <dbReference type="EMBL" id="OYR19752.1"/>
    </source>
</evidence>
<dbReference type="EMBL" id="NNRJ01000015">
    <property type="protein sequence ID" value="OYR19752.1"/>
    <property type="molecule type" value="Genomic_DNA"/>
</dbReference>
<evidence type="ECO:0000313" key="2">
    <source>
        <dbReference type="Proteomes" id="UP000215590"/>
    </source>
</evidence>
<keyword evidence="2" id="KW-1185">Reference proteome</keyword>
<protein>
    <submittedName>
        <fullName evidence="1">Uncharacterized protein</fullName>
    </submittedName>
</protein>
<proteinExistence type="predicted"/>